<evidence type="ECO:0000313" key="3">
    <source>
        <dbReference type="Proteomes" id="UP000727456"/>
    </source>
</evidence>
<name>A0ABX0TRX5_9SPHN</name>
<comment type="caution">
    <text evidence="2">The sequence shown here is derived from an EMBL/GenBank/DDBJ whole genome shotgun (WGS) entry which is preliminary data.</text>
</comment>
<keyword evidence="1" id="KW-1133">Transmembrane helix</keyword>
<dbReference type="EMBL" id="JAAOZC010000003">
    <property type="protein sequence ID" value="NIJ07833.1"/>
    <property type="molecule type" value="Genomic_DNA"/>
</dbReference>
<accession>A0ABX0TRX5</accession>
<keyword evidence="3" id="KW-1185">Reference proteome</keyword>
<keyword evidence="1" id="KW-0812">Transmembrane</keyword>
<proteinExistence type="predicted"/>
<evidence type="ECO:0000313" key="2">
    <source>
        <dbReference type="EMBL" id="NIJ07833.1"/>
    </source>
</evidence>
<sequence>MMQRLSPMAAIRFGLLSSVLLWFFLLVFIRS</sequence>
<protein>
    <submittedName>
        <fullName evidence="2">Uncharacterized protein</fullName>
    </submittedName>
</protein>
<evidence type="ECO:0000256" key="1">
    <source>
        <dbReference type="SAM" id="Phobius"/>
    </source>
</evidence>
<keyword evidence="1" id="KW-0472">Membrane</keyword>
<gene>
    <name evidence="2" type="ORF">FHS31_001443</name>
</gene>
<organism evidence="2 3">
    <name type="scientific">Sphingomonas vulcanisoli</name>
    <dbReference type="NCBI Taxonomy" id="1658060"/>
    <lineage>
        <taxon>Bacteria</taxon>
        <taxon>Pseudomonadati</taxon>
        <taxon>Pseudomonadota</taxon>
        <taxon>Alphaproteobacteria</taxon>
        <taxon>Sphingomonadales</taxon>
        <taxon>Sphingomonadaceae</taxon>
        <taxon>Sphingomonas</taxon>
    </lineage>
</organism>
<feature type="transmembrane region" description="Helical" evidence="1">
    <location>
        <begin position="9"/>
        <end position="29"/>
    </location>
</feature>
<dbReference type="Proteomes" id="UP000727456">
    <property type="component" value="Unassembled WGS sequence"/>
</dbReference>
<reference evidence="2 3" key="1">
    <citation type="submission" date="2020-03" db="EMBL/GenBank/DDBJ databases">
        <title>Genomic Encyclopedia of Type Strains, Phase III (KMG-III): the genomes of soil and plant-associated and newly described type strains.</title>
        <authorList>
            <person name="Whitman W."/>
        </authorList>
    </citation>
    <scope>NUCLEOTIDE SEQUENCE [LARGE SCALE GENOMIC DNA]</scope>
    <source>
        <strain evidence="2 3">CECT 8804</strain>
    </source>
</reference>